<evidence type="ECO:0000256" key="1">
    <source>
        <dbReference type="SAM" id="Coils"/>
    </source>
</evidence>
<keyword evidence="1" id="KW-0175">Coiled coil</keyword>
<evidence type="ECO:0000313" key="3">
    <source>
        <dbReference type="Proteomes" id="UP000177141"/>
    </source>
</evidence>
<comment type="caution">
    <text evidence="2">The sequence shown here is derived from an EMBL/GenBank/DDBJ whole genome shotgun (WGS) entry which is preliminary data.</text>
</comment>
<dbReference type="EMBL" id="MGAL01000012">
    <property type="protein sequence ID" value="OGK48653.1"/>
    <property type="molecule type" value="Genomic_DNA"/>
</dbReference>
<gene>
    <name evidence="2" type="ORF">A3A93_05555</name>
</gene>
<name>A0A1F7IZ57_9BACT</name>
<accession>A0A1F7IZ57</accession>
<proteinExistence type="predicted"/>
<evidence type="ECO:0000313" key="2">
    <source>
        <dbReference type="EMBL" id="OGK48653.1"/>
    </source>
</evidence>
<feature type="coiled-coil region" evidence="1">
    <location>
        <begin position="696"/>
        <end position="754"/>
    </location>
</feature>
<sequence length="1304" mass="147082">MANEAVGADASLIPASAAVEQANAQKQEGIGLKSVVETQRKASTHQERIAWAEKIFGRAEISGTTRNTYASVLAEEYNDTHDVIAGIKVIQNLTPEQRNQKLEDAGIEEWQYKMFEVMSHETAKVHKKMDWGKATPEEKIAAYRTVFARFLNNKNTAKEWTLAAMLATQQRIMALQLTTGAEVDVKKKADRVKHVAPRTAISPFGAEITTTSSLEPQAEKRSIVGKIVRFPVSLAKLPFRGAYQLYKDAYTAEGRARIKERNDFWNLTQKKLFSDTEVKIDKKAVFDPDRTIQGAKLDERQIKYANRFKSDFQDARGNKDPHGRIEKELLRLSQAQAETAWSLFGTQFRYGQDLNIIKDGRLTKPGFKAMDTGVEGVGILDIHFDTNDNTNARLAELMELAAKRQAPEIAQREREDLDKSVEQQIKNLETRTTPKDRTKLKQTEQVSLGQFEGDLKQQESNLFELEEYAKLGTNRTQLDRERADLERTASEAITAKATGVAAATTAKINAKTEVTGLERQQDTILPQKRTRLELEITTKIEAKKNHEAQIDQLSLQFAKDAAELPGIQSRIQEINAEILRIEQTAAGHFLQRPNLSAENAQKKKEREEEREGLIKKQNNIVHSKIPAEIVFHREQSRLAEQRIQDIETTVLKQVDDELAAVQIALIDKKATLSKMEAEERKQQKLVDDHDASLKRIEAIDEEIKQLVKKQQDIEVKHGSGSGIAIVPADLATKTEAARQEKERLQREIRAITGEPTIADTRQKEVLEIYREMVLKSEKWDEIQSRLLDPHFANRPKGEKTYVSDTLELAMSNRPHVPPAYLEAIRIFAGDEALVPTPEGVALYEKITKLITPEIFMRAYLKEGSNRRGVMEKSLGNLPADVDIFDERFQAGRIREVMAGSIDYQFINDVHDLLKSRADKKNQTLGRMGETELTSHENIKANRMKEDDIKGIVSQNETDLGDEVEVKKRAYAPVRETSRTTSEGALVTLITAHGFAGTFDQEGLQAGRQLLNLSRRNSVTPIVGSQLVDASGARTVLGVKVTTVLQNNGFINPMALAGMGGDQLAEVANGLRQYYQRYGEAQNRPTAEDHTQRATDIIRPFLVRGDETPGRMNEGAMLGLILARANSSLLTDIEYAFTQLKAQDTECTVANLLRYLPNNENRKQIKDLVSDTEKGILRSYKIVRRTRHNLPKASNVRDIPFGVLGDFIETTFNNSYTPQTTPRQTPQHIINEAEALKNLINSQLDEGDYKRKPEELSQQFWGLAGDDLVVALERYNVHQPDSSRLAQIYAQRIEQYRKTKLVQKF</sequence>
<reference evidence="2 3" key="1">
    <citation type="journal article" date="2016" name="Nat. Commun.">
        <title>Thousands of microbial genomes shed light on interconnected biogeochemical processes in an aquifer system.</title>
        <authorList>
            <person name="Anantharaman K."/>
            <person name="Brown C.T."/>
            <person name="Hug L.A."/>
            <person name="Sharon I."/>
            <person name="Castelle C.J."/>
            <person name="Probst A.J."/>
            <person name="Thomas B.C."/>
            <person name="Singh A."/>
            <person name="Wilkins M.J."/>
            <person name="Karaoz U."/>
            <person name="Brodie E.L."/>
            <person name="Williams K.H."/>
            <person name="Hubbard S.S."/>
            <person name="Banfield J.F."/>
        </authorList>
    </citation>
    <scope>NUCLEOTIDE SEQUENCE [LARGE SCALE GENOMIC DNA]</scope>
</reference>
<organism evidence="2 3">
    <name type="scientific">Candidatus Roizmanbacteria bacterium RIFCSPLOWO2_01_FULL_38_12</name>
    <dbReference type="NCBI Taxonomy" id="1802061"/>
    <lineage>
        <taxon>Bacteria</taxon>
        <taxon>Candidatus Roizmaniibacteriota</taxon>
    </lineage>
</organism>
<protein>
    <submittedName>
        <fullName evidence="2">Uncharacterized protein</fullName>
    </submittedName>
</protein>
<dbReference type="Proteomes" id="UP000177141">
    <property type="component" value="Unassembled WGS sequence"/>
</dbReference>
<dbReference type="STRING" id="1802061.A3A93_05555"/>